<dbReference type="Gene3D" id="3.30.590.20">
    <property type="match status" value="1"/>
</dbReference>
<dbReference type="GO" id="GO:0005524">
    <property type="term" value="F:ATP binding"/>
    <property type="evidence" value="ECO:0007669"/>
    <property type="project" value="UniProtKB-KW"/>
</dbReference>
<dbReference type="InterPro" id="IPR006336">
    <property type="entry name" value="GCS2"/>
</dbReference>
<comment type="similarity">
    <text evidence="5">Belongs to the glutamate--cysteine ligase type 2 family. YbdK subfamily.</text>
</comment>
<dbReference type="PANTHER" id="PTHR36510:SF1">
    <property type="entry name" value="GLUTAMATE--CYSTEINE LIGASE 2-RELATED"/>
    <property type="match status" value="1"/>
</dbReference>
<comment type="catalytic activity">
    <reaction evidence="4 5">
        <text>L-cysteine + L-glutamate + ATP = gamma-L-glutamyl-L-cysteine + ADP + phosphate + H(+)</text>
        <dbReference type="Rhea" id="RHEA:13285"/>
        <dbReference type="ChEBI" id="CHEBI:15378"/>
        <dbReference type="ChEBI" id="CHEBI:29985"/>
        <dbReference type="ChEBI" id="CHEBI:30616"/>
        <dbReference type="ChEBI" id="CHEBI:35235"/>
        <dbReference type="ChEBI" id="CHEBI:43474"/>
        <dbReference type="ChEBI" id="CHEBI:58173"/>
        <dbReference type="ChEBI" id="CHEBI:456216"/>
        <dbReference type="EC" id="6.3.2.2"/>
    </reaction>
</comment>
<dbReference type="NCBIfam" id="NF010041">
    <property type="entry name" value="PRK13517.1-1"/>
    <property type="match status" value="1"/>
</dbReference>
<comment type="function">
    <text evidence="5">ATP-dependent carboxylate-amine ligase which exhibits weak glutamate--cysteine ligase activity.</text>
</comment>
<evidence type="ECO:0000313" key="7">
    <source>
        <dbReference type="Proteomes" id="UP000677152"/>
    </source>
</evidence>
<dbReference type="HAMAP" id="MF_01609">
    <property type="entry name" value="Glu_cys_ligase_2"/>
    <property type="match status" value="1"/>
</dbReference>
<dbReference type="InterPro" id="IPR050141">
    <property type="entry name" value="GCL_type2/YbdK_subfam"/>
</dbReference>
<dbReference type="InterPro" id="IPR014746">
    <property type="entry name" value="Gln_synth/guanido_kin_cat_dom"/>
</dbReference>
<dbReference type="AlphaFoldDB" id="A0AA45R5V3"/>
<proteinExistence type="inferred from homology"/>
<organism evidence="6 7">
    <name type="scientific">Actinosynnema pretiosum subsp. pretiosum</name>
    <dbReference type="NCBI Taxonomy" id="103721"/>
    <lineage>
        <taxon>Bacteria</taxon>
        <taxon>Bacillati</taxon>
        <taxon>Actinomycetota</taxon>
        <taxon>Actinomycetes</taxon>
        <taxon>Pseudonocardiales</taxon>
        <taxon>Pseudonocardiaceae</taxon>
        <taxon>Actinosynnema</taxon>
    </lineage>
</organism>
<dbReference type="Proteomes" id="UP000677152">
    <property type="component" value="Chromosome"/>
</dbReference>
<accession>A0AA45R5V3</accession>
<evidence type="ECO:0000256" key="5">
    <source>
        <dbReference type="HAMAP-Rule" id="MF_01609"/>
    </source>
</evidence>
<evidence type="ECO:0000256" key="2">
    <source>
        <dbReference type="ARBA" id="ARBA00022741"/>
    </source>
</evidence>
<evidence type="ECO:0000256" key="3">
    <source>
        <dbReference type="ARBA" id="ARBA00022840"/>
    </source>
</evidence>
<dbReference type="Pfam" id="PF04107">
    <property type="entry name" value="GCS2"/>
    <property type="match status" value="1"/>
</dbReference>
<dbReference type="EC" id="6.3.2.2" evidence="5"/>
<sequence>MTGTTFGVEEEYLLVSPETSLPTASAPEVLAAVRDLPPGAMAQPELLSSQVEFATGVCRTAPELREQLRAGRSAVADAAGRVGVLPVAVGNPPLPGRVPVTRGSRYREITSLYQGLMTDYQCCGCHVHVGVPDRATGVAVLDHLRPWLPTLLALSVNSPFDRGEDTGYGSWRAVRQSSFPGWGVPPLLRTVERHDRLVEAAVDTGVLVDPTMTFWLARLSPKYPTVEVRAADTAATVEGAVLQAVLTRALVDTALAALERGEEAPDHEPAVLTAALWSAARHGTAGQGVDPTTGRAVRAEDLARALLAHVRPALDADAGWVADLALRGRSGAALQRAAGDDGAAGVEVAARVAGAAGAKVPTSAMGAAGAVSALAEVFTAPGS</sequence>
<evidence type="ECO:0000313" key="6">
    <source>
        <dbReference type="EMBL" id="QUF06075.1"/>
    </source>
</evidence>
<keyword evidence="2 5" id="KW-0547">Nucleotide-binding</keyword>
<evidence type="ECO:0000256" key="1">
    <source>
        <dbReference type="ARBA" id="ARBA00022598"/>
    </source>
</evidence>
<gene>
    <name evidence="6" type="ORF">KCV87_08460</name>
</gene>
<dbReference type="GO" id="GO:0042398">
    <property type="term" value="P:modified amino acid biosynthetic process"/>
    <property type="evidence" value="ECO:0007669"/>
    <property type="project" value="InterPro"/>
</dbReference>
<protein>
    <recommendedName>
        <fullName evidence="5">Putative glutamate--cysteine ligase 2</fullName>
        <ecNumber evidence="5">6.3.2.2</ecNumber>
    </recommendedName>
    <alternativeName>
        <fullName evidence="5">Gamma-glutamylcysteine synthetase 2</fullName>
        <shortName evidence="5">GCS 2</shortName>
        <shortName evidence="5">Gamma-GCS 2</shortName>
    </alternativeName>
</protein>
<keyword evidence="3 5" id="KW-0067">ATP-binding</keyword>
<dbReference type="EMBL" id="CP073249">
    <property type="protein sequence ID" value="QUF06075.1"/>
    <property type="molecule type" value="Genomic_DNA"/>
</dbReference>
<evidence type="ECO:0000256" key="4">
    <source>
        <dbReference type="ARBA" id="ARBA00048819"/>
    </source>
</evidence>
<name>A0AA45R5V3_9PSEU</name>
<dbReference type="InterPro" id="IPR011793">
    <property type="entry name" value="YbdK"/>
</dbReference>
<dbReference type="GO" id="GO:0004357">
    <property type="term" value="F:glutamate-cysteine ligase activity"/>
    <property type="evidence" value="ECO:0007669"/>
    <property type="project" value="UniProtKB-EC"/>
</dbReference>
<keyword evidence="1 5" id="KW-0436">Ligase</keyword>
<reference evidence="6" key="1">
    <citation type="submission" date="2021-04" db="EMBL/GenBank/DDBJ databases">
        <title>Genomic sequence of Actinosynnema pretiosum subsp. pretiosum ATCC 31280 (C-14919).</title>
        <authorList>
            <person name="Bai L."/>
            <person name="Wang X."/>
            <person name="Xiao Y."/>
        </authorList>
    </citation>
    <scope>NUCLEOTIDE SEQUENCE</scope>
    <source>
        <strain evidence="6">ATCC 31280</strain>
    </source>
</reference>
<dbReference type="PANTHER" id="PTHR36510">
    <property type="entry name" value="GLUTAMATE--CYSTEINE LIGASE 2-RELATED"/>
    <property type="match status" value="1"/>
</dbReference>
<dbReference type="NCBIfam" id="TIGR02050">
    <property type="entry name" value="gshA_cyan_rel"/>
    <property type="match status" value="1"/>
</dbReference>
<dbReference type="SUPFAM" id="SSF55931">
    <property type="entry name" value="Glutamine synthetase/guanido kinase"/>
    <property type="match status" value="1"/>
</dbReference>